<name>A0A0D2PMY9_GOSRA</name>
<dbReference type="Proteomes" id="UP000032304">
    <property type="component" value="Chromosome 8"/>
</dbReference>
<dbReference type="EMBL" id="CM001747">
    <property type="protein sequence ID" value="KJB47497.1"/>
    <property type="molecule type" value="Genomic_DNA"/>
</dbReference>
<dbReference type="AlphaFoldDB" id="A0A0D2PMY9"/>
<gene>
    <name evidence="1" type="ORF">B456_008G029400</name>
</gene>
<sequence>MNMMREEQGIMESFSFSMYLEDILRHSHILMCRYTSNTGVKHKNIQKSEEPIYIERCNMKLRIKSDL</sequence>
<organism evidence="1 2">
    <name type="scientific">Gossypium raimondii</name>
    <name type="common">Peruvian cotton</name>
    <name type="synonym">Gossypium klotzschianum subsp. raimondii</name>
    <dbReference type="NCBI Taxonomy" id="29730"/>
    <lineage>
        <taxon>Eukaryota</taxon>
        <taxon>Viridiplantae</taxon>
        <taxon>Streptophyta</taxon>
        <taxon>Embryophyta</taxon>
        <taxon>Tracheophyta</taxon>
        <taxon>Spermatophyta</taxon>
        <taxon>Magnoliopsida</taxon>
        <taxon>eudicotyledons</taxon>
        <taxon>Gunneridae</taxon>
        <taxon>Pentapetalae</taxon>
        <taxon>rosids</taxon>
        <taxon>malvids</taxon>
        <taxon>Malvales</taxon>
        <taxon>Malvaceae</taxon>
        <taxon>Malvoideae</taxon>
        <taxon>Gossypium</taxon>
    </lineage>
</organism>
<proteinExistence type="predicted"/>
<protein>
    <submittedName>
        <fullName evidence="1">Uncharacterized protein</fullName>
    </submittedName>
</protein>
<dbReference type="Gramene" id="KJB47497">
    <property type="protein sequence ID" value="KJB47497"/>
    <property type="gene ID" value="B456_008G029400"/>
</dbReference>
<evidence type="ECO:0000313" key="1">
    <source>
        <dbReference type="EMBL" id="KJB47497.1"/>
    </source>
</evidence>
<evidence type="ECO:0000313" key="2">
    <source>
        <dbReference type="Proteomes" id="UP000032304"/>
    </source>
</evidence>
<accession>A0A0D2PMY9</accession>
<reference evidence="1 2" key="1">
    <citation type="journal article" date="2012" name="Nature">
        <title>Repeated polyploidization of Gossypium genomes and the evolution of spinnable cotton fibres.</title>
        <authorList>
            <person name="Paterson A.H."/>
            <person name="Wendel J.F."/>
            <person name="Gundlach H."/>
            <person name="Guo H."/>
            <person name="Jenkins J."/>
            <person name="Jin D."/>
            <person name="Llewellyn D."/>
            <person name="Showmaker K.C."/>
            <person name="Shu S."/>
            <person name="Udall J."/>
            <person name="Yoo M.J."/>
            <person name="Byers R."/>
            <person name="Chen W."/>
            <person name="Doron-Faigenboim A."/>
            <person name="Duke M.V."/>
            <person name="Gong L."/>
            <person name="Grimwood J."/>
            <person name="Grover C."/>
            <person name="Grupp K."/>
            <person name="Hu G."/>
            <person name="Lee T.H."/>
            <person name="Li J."/>
            <person name="Lin L."/>
            <person name="Liu T."/>
            <person name="Marler B.S."/>
            <person name="Page J.T."/>
            <person name="Roberts A.W."/>
            <person name="Romanel E."/>
            <person name="Sanders W.S."/>
            <person name="Szadkowski E."/>
            <person name="Tan X."/>
            <person name="Tang H."/>
            <person name="Xu C."/>
            <person name="Wang J."/>
            <person name="Wang Z."/>
            <person name="Zhang D."/>
            <person name="Zhang L."/>
            <person name="Ashrafi H."/>
            <person name="Bedon F."/>
            <person name="Bowers J.E."/>
            <person name="Brubaker C.L."/>
            <person name="Chee P.W."/>
            <person name="Das S."/>
            <person name="Gingle A.R."/>
            <person name="Haigler C.H."/>
            <person name="Harker D."/>
            <person name="Hoffmann L.V."/>
            <person name="Hovav R."/>
            <person name="Jones D.C."/>
            <person name="Lemke C."/>
            <person name="Mansoor S."/>
            <person name="ur Rahman M."/>
            <person name="Rainville L.N."/>
            <person name="Rambani A."/>
            <person name="Reddy U.K."/>
            <person name="Rong J.K."/>
            <person name="Saranga Y."/>
            <person name="Scheffler B.E."/>
            <person name="Scheffler J.A."/>
            <person name="Stelly D.M."/>
            <person name="Triplett B.A."/>
            <person name="Van Deynze A."/>
            <person name="Vaslin M.F."/>
            <person name="Waghmare V.N."/>
            <person name="Walford S.A."/>
            <person name="Wright R.J."/>
            <person name="Zaki E.A."/>
            <person name="Zhang T."/>
            <person name="Dennis E.S."/>
            <person name="Mayer K.F."/>
            <person name="Peterson D.G."/>
            <person name="Rokhsar D.S."/>
            <person name="Wang X."/>
            <person name="Schmutz J."/>
        </authorList>
    </citation>
    <scope>NUCLEOTIDE SEQUENCE [LARGE SCALE GENOMIC DNA]</scope>
</reference>
<keyword evidence="2" id="KW-1185">Reference proteome</keyword>